<sequence length="83" mass="9815">MRQLTLLSGSIRCLSIQTLGKNVGEFTQAERRWWLEEKNADVDGLEGISSWEDIRALWIENMDKLRVGVYEPYAYNWDRTYTK</sequence>
<keyword evidence="2" id="KW-1185">Reference proteome</keyword>
<proteinExistence type="predicted"/>
<protein>
    <submittedName>
        <fullName evidence="1">Uncharacterized protein</fullName>
    </submittedName>
</protein>
<evidence type="ECO:0000313" key="1">
    <source>
        <dbReference type="EMBL" id="KAL3694341.1"/>
    </source>
</evidence>
<evidence type="ECO:0000313" key="2">
    <source>
        <dbReference type="Proteomes" id="UP001633002"/>
    </source>
</evidence>
<gene>
    <name evidence="1" type="ORF">R1sor_007992</name>
</gene>
<dbReference type="Proteomes" id="UP001633002">
    <property type="component" value="Unassembled WGS sequence"/>
</dbReference>
<name>A0ABD3HU96_9MARC</name>
<accession>A0ABD3HU96</accession>
<organism evidence="1 2">
    <name type="scientific">Riccia sorocarpa</name>
    <dbReference type="NCBI Taxonomy" id="122646"/>
    <lineage>
        <taxon>Eukaryota</taxon>
        <taxon>Viridiplantae</taxon>
        <taxon>Streptophyta</taxon>
        <taxon>Embryophyta</taxon>
        <taxon>Marchantiophyta</taxon>
        <taxon>Marchantiopsida</taxon>
        <taxon>Marchantiidae</taxon>
        <taxon>Marchantiales</taxon>
        <taxon>Ricciaceae</taxon>
        <taxon>Riccia</taxon>
    </lineage>
</organism>
<comment type="caution">
    <text evidence="1">The sequence shown here is derived from an EMBL/GenBank/DDBJ whole genome shotgun (WGS) entry which is preliminary data.</text>
</comment>
<dbReference type="AlphaFoldDB" id="A0ABD3HU96"/>
<reference evidence="1 2" key="1">
    <citation type="submission" date="2024-09" db="EMBL/GenBank/DDBJ databases">
        <title>Chromosome-scale assembly of Riccia sorocarpa.</title>
        <authorList>
            <person name="Paukszto L."/>
        </authorList>
    </citation>
    <scope>NUCLEOTIDE SEQUENCE [LARGE SCALE GENOMIC DNA]</scope>
    <source>
        <strain evidence="1">LP-2024</strain>
        <tissue evidence="1">Aerial parts of the thallus</tissue>
    </source>
</reference>
<dbReference type="EMBL" id="JBJQOH010000003">
    <property type="protein sequence ID" value="KAL3694341.1"/>
    <property type="molecule type" value="Genomic_DNA"/>
</dbReference>